<dbReference type="SUPFAM" id="SSF55724">
    <property type="entry name" value="Mog1p/PsbP-like"/>
    <property type="match status" value="1"/>
</dbReference>
<evidence type="ECO:0000259" key="1">
    <source>
        <dbReference type="Pfam" id="PF09449"/>
    </source>
</evidence>
<dbReference type="EMBL" id="QUNO01000004">
    <property type="protein sequence ID" value="REH49892.1"/>
    <property type="molecule type" value="Genomic_DNA"/>
</dbReference>
<accession>A0A3E0HTK3</accession>
<evidence type="ECO:0000313" key="2">
    <source>
        <dbReference type="EMBL" id="REH49892.1"/>
    </source>
</evidence>
<proteinExistence type="predicted"/>
<dbReference type="AlphaFoldDB" id="A0A3E0HTK3"/>
<keyword evidence="3" id="KW-1185">Reference proteome</keyword>
<organism evidence="2 3">
    <name type="scientific">Kutzneria buriramensis</name>
    <dbReference type="NCBI Taxonomy" id="1045776"/>
    <lineage>
        <taxon>Bacteria</taxon>
        <taxon>Bacillati</taxon>
        <taxon>Actinomycetota</taxon>
        <taxon>Actinomycetes</taxon>
        <taxon>Pseudonocardiales</taxon>
        <taxon>Pseudonocardiaceae</taxon>
        <taxon>Kutzneria</taxon>
    </lineage>
</organism>
<feature type="domain" description="DUF2020" evidence="1">
    <location>
        <begin position="5"/>
        <end position="130"/>
    </location>
</feature>
<comment type="caution">
    <text evidence="2">The sequence shown here is derived from an EMBL/GenBank/DDBJ whole genome shotgun (WGS) entry which is preliminary data.</text>
</comment>
<name>A0A3E0HTK3_9PSEU</name>
<gene>
    <name evidence="2" type="ORF">BCF44_104157</name>
</gene>
<dbReference type="Pfam" id="PF09449">
    <property type="entry name" value="DUF2020"/>
    <property type="match status" value="1"/>
</dbReference>
<evidence type="ECO:0000313" key="3">
    <source>
        <dbReference type="Proteomes" id="UP000256269"/>
    </source>
</evidence>
<sequence>MAAATGQCPYLSSDFVADANGEKVTKVMISADQPHPACFFYSFGNDKQLTVQVYVGSAGAATALVNKAAPIETSDKADLPGGWSGGSEATATGAVFAVSKGGSAVVAVTDQKQTIKAKQVVKQAIAALGL</sequence>
<dbReference type="Proteomes" id="UP000256269">
    <property type="component" value="Unassembled WGS sequence"/>
</dbReference>
<reference evidence="2 3" key="1">
    <citation type="submission" date="2018-08" db="EMBL/GenBank/DDBJ databases">
        <title>Genomic Encyclopedia of Archaeal and Bacterial Type Strains, Phase II (KMG-II): from individual species to whole genera.</title>
        <authorList>
            <person name="Goeker M."/>
        </authorList>
    </citation>
    <scope>NUCLEOTIDE SEQUENCE [LARGE SCALE GENOMIC DNA]</scope>
    <source>
        <strain evidence="2 3">DSM 45791</strain>
    </source>
</reference>
<dbReference type="Gene3D" id="3.40.1000.10">
    <property type="entry name" value="Mog1/PsbP, alpha/beta/alpha sandwich"/>
    <property type="match status" value="1"/>
</dbReference>
<dbReference type="InterPro" id="IPR016123">
    <property type="entry name" value="Mog1/PsbP_a/b/a-sand"/>
</dbReference>
<protein>
    <submittedName>
        <fullName evidence="2">Uncharacterized protein DUF2020</fullName>
    </submittedName>
</protein>
<dbReference type="InterPro" id="IPR018567">
    <property type="entry name" value="DUF2020"/>
</dbReference>